<dbReference type="GO" id="GO:0009432">
    <property type="term" value="P:SOS response"/>
    <property type="evidence" value="ECO:0007669"/>
    <property type="project" value="UniProtKB-UniRule"/>
</dbReference>
<dbReference type="FunFam" id="3.40.50.300:FF:000087">
    <property type="entry name" value="Recombinase RecA"/>
    <property type="match status" value="1"/>
</dbReference>
<gene>
    <name evidence="10" type="primary">recA</name>
    <name evidence="15" type="ORF">HMPREF9706_00189</name>
</gene>
<dbReference type="CDD" id="cd00983">
    <property type="entry name" value="RecA"/>
    <property type="match status" value="1"/>
</dbReference>
<dbReference type="EMBL" id="AGZD01000001">
    <property type="protein sequence ID" value="EKB56206.1"/>
    <property type="molecule type" value="Genomic_DNA"/>
</dbReference>
<feature type="domain" description="RecA family profile 2" evidence="14">
    <location>
        <begin position="200"/>
        <end position="273"/>
    </location>
</feature>
<keyword evidence="8 10" id="KW-0234">DNA repair</keyword>
<comment type="subcellular location">
    <subcellularLocation>
        <location evidence="10">Cytoplasm</location>
    </subcellularLocation>
</comment>
<accession>K1LN83</accession>
<dbReference type="STRING" id="883111.HMPREF9706_00189"/>
<dbReference type="GO" id="GO:0005524">
    <property type="term" value="F:ATP binding"/>
    <property type="evidence" value="ECO:0007669"/>
    <property type="project" value="UniProtKB-UniRule"/>
</dbReference>
<comment type="function">
    <text evidence="10">Can catalyze the hydrolysis of ATP in the presence of single-stranded DNA, the ATP-dependent uptake of single-stranded DNA by duplex DNA, and the ATP-dependent hybridization of homologous single-stranded DNAs. It interacts with LexA causing its activation and leading to its autocatalytic cleavage.</text>
</comment>
<dbReference type="OrthoDB" id="9776733at2"/>
<dbReference type="Pfam" id="PF21096">
    <property type="entry name" value="RecA_C"/>
    <property type="match status" value="1"/>
</dbReference>
<keyword evidence="9 10" id="KW-0742">SOS response</keyword>
<evidence type="ECO:0000256" key="4">
    <source>
        <dbReference type="ARBA" id="ARBA00022763"/>
    </source>
</evidence>
<dbReference type="GO" id="GO:0006310">
    <property type="term" value="P:DNA recombination"/>
    <property type="evidence" value="ECO:0007669"/>
    <property type="project" value="UniProtKB-UniRule"/>
</dbReference>
<dbReference type="InterPro" id="IPR020587">
    <property type="entry name" value="RecA_monomer-monomer_interface"/>
</dbReference>
<dbReference type="Proteomes" id="UP000004465">
    <property type="component" value="Unassembled WGS sequence"/>
</dbReference>
<dbReference type="PANTHER" id="PTHR45900">
    <property type="entry name" value="RECA"/>
    <property type="match status" value="1"/>
</dbReference>
<keyword evidence="7 10" id="KW-0233">DNA recombination</keyword>
<evidence type="ECO:0000256" key="11">
    <source>
        <dbReference type="RuleBase" id="RU000526"/>
    </source>
</evidence>
<dbReference type="NCBIfam" id="TIGR02012">
    <property type="entry name" value="tigrfam_recA"/>
    <property type="match status" value="1"/>
</dbReference>
<dbReference type="PROSITE" id="PS50163">
    <property type="entry name" value="RECA_3"/>
    <property type="match status" value="1"/>
</dbReference>
<evidence type="ECO:0000259" key="14">
    <source>
        <dbReference type="PROSITE" id="PS50163"/>
    </source>
</evidence>
<dbReference type="InterPro" id="IPR013765">
    <property type="entry name" value="DNA_recomb/repair_RecA"/>
</dbReference>
<evidence type="ECO:0000256" key="7">
    <source>
        <dbReference type="ARBA" id="ARBA00023172"/>
    </source>
</evidence>
<evidence type="ECO:0000256" key="3">
    <source>
        <dbReference type="ARBA" id="ARBA00022741"/>
    </source>
</evidence>
<dbReference type="PANTHER" id="PTHR45900:SF1">
    <property type="entry name" value="MITOCHONDRIAL DNA REPAIR PROTEIN RECA HOMOLOG-RELATED"/>
    <property type="match status" value="1"/>
</dbReference>
<dbReference type="InterPro" id="IPR049261">
    <property type="entry name" value="RecA-like_C"/>
</dbReference>
<evidence type="ECO:0000256" key="1">
    <source>
        <dbReference type="ARBA" id="ARBA00009391"/>
    </source>
</evidence>
<keyword evidence="6 10" id="KW-0238">DNA-binding</keyword>
<dbReference type="Gene3D" id="3.40.50.300">
    <property type="entry name" value="P-loop containing nucleotide triphosphate hydrolases"/>
    <property type="match status" value="1"/>
</dbReference>
<reference evidence="15 16" key="1">
    <citation type="submission" date="2012-07" db="EMBL/GenBank/DDBJ databases">
        <title>The Genome Sequence of Facklamia hominis CCUG 36813.</title>
        <authorList>
            <consortium name="The Broad Institute Genome Sequencing Platform"/>
            <person name="Earl A."/>
            <person name="Ward D."/>
            <person name="Feldgarden M."/>
            <person name="Gevers D."/>
            <person name="Huys G."/>
            <person name="Walker B."/>
            <person name="Young S.K."/>
            <person name="Zeng Q."/>
            <person name="Gargeya S."/>
            <person name="Fitzgerald M."/>
            <person name="Haas B."/>
            <person name="Abouelleil A."/>
            <person name="Alvarado L."/>
            <person name="Arachchi H.M."/>
            <person name="Berlin A.M."/>
            <person name="Chapman S.B."/>
            <person name="Goldberg J."/>
            <person name="Griggs A."/>
            <person name="Gujja S."/>
            <person name="Hansen M."/>
            <person name="Howarth C."/>
            <person name="Imamovic A."/>
            <person name="Larimer J."/>
            <person name="McCowen C."/>
            <person name="Montmayeur A."/>
            <person name="Murphy C."/>
            <person name="Neiman D."/>
            <person name="Pearson M."/>
            <person name="Priest M."/>
            <person name="Roberts A."/>
            <person name="Saif S."/>
            <person name="Shea T."/>
            <person name="Sisk P."/>
            <person name="Sykes S."/>
            <person name="Wortman J."/>
            <person name="Nusbaum C."/>
            <person name="Birren B."/>
        </authorList>
    </citation>
    <scope>NUCLEOTIDE SEQUENCE [LARGE SCALE GENOMIC DNA]</scope>
    <source>
        <strain evidence="15 16">CCUG 36813</strain>
    </source>
</reference>
<dbReference type="InterPro" id="IPR003593">
    <property type="entry name" value="AAA+_ATPase"/>
</dbReference>
<keyword evidence="5 10" id="KW-0067">ATP-binding</keyword>
<dbReference type="PATRIC" id="fig|883111.3.peg.187"/>
<dbReference type="InterPro" id="IPR027417">
    <property type="entry name" value="P-loop_NTPase"/>
</dbReference>
<feature type="domain" description="RecA family profile 1" evidence="13">
    <location>
        <begin position="36"/>
        <end position="195"/>
    </location>
</feature>
<dbReference type="InterPro" id="IPR020588">
    <property type="entry name" value="RecA_ATP-bd"/>
</dbReference>
<name>K1LN83_9LACT</name>
<evidence type="ECO:0000313" key="15">
    <source>
        <dbReference type="EMBL" id="EKB56206.1"/>
    </source>
</evidence>
<dbReference type="SMART" id="SM00382">
    <property type="entry name" value="AAA"/>
    <property type="match status" value="1"/>
</dbReference>
<dbReference type="HAMAP" id="MF_00268">
    <property type="entry name" value="RecA"/>
    <property type="match status" value="1"/>
</dbReference>
<evidence type="ECO:0000256" key="9">
    <source>
        <dbReference type="ARBA" id="ARBA00023236"/>
    </source>
</evidence>
<dbReference type="SUPFAM" id="SSF52540">
    <property type="entry name" value="P-loop containing nucleoside triphosphate hydrolases"/>
    <property type="match status" value="1"/>
</dbReference>
<evidence type="ECO:0000259" key="13">
    <source>
        <dbReference type="PROSITE" id="PS50162"/>
    </source>
</evidence>
<dbReference type="GO" id="GO:0003684">
    <property type="term" value="F:damaged DNA binding"/>
    <property type="evidence" value="ECO:0007669"/>
    <property type="project" value="UniProtKB-UniRule"/>
</dbReference>
<dbReference type="InterPro" id="IPR049428">
    <property type="entry name" value="RecA-like_N"/>
</dbReference>
<evidence type="ECO:0000256" key="2">
    <source>
        <dbReference type="ARBA" id="ARBA00015553"/>
    </source>
</evidence>
<dbReference type="InterPro" id="IPR020584">
    <property type="entry name" value="DNA_recomb/repair_RecA_CS"/>
</dbReference>
<evidence type="ECO:0000256" key="5">
    <source>
        <dbReference type="ARBA" id="ARBA00022840"/>
    </source>
</evidence>
<organism evidence="15 16">
    <name type="scientific">Facklamia hominis CCUG 36813</name>
    <dbReference type="NCBI Taxonomy" id="883111"/>
    <lineage>
        <taxon>Bacteria</taxon>
        <taxon>Bacillati</taxon>
        <taxon>Bacillota</taxon>
        <taxon>Bacilli</taxon>
        <taxon>Lactobacillales</taxon>
        <taxon>Aerococcaceae</taxon>
        <taxon>Facklamia</taxon>
    </lineage>
</organism>
<proteinExistence type="inferred from homology"/>
<dbReference type="GO" id="GO:0140664">
    <property type="term" value="F:ATP-dependent DNA damage sensor activity"/>
    <property type="evidence" value="ECO:0007669"/>
    <property type="project" value="InterPro"/>
</dbReference>
<feature type="binding site" evidence="10">
    <location>
        <begin position="66"/>
        <end position="73"/>
    </location>
    <ligand>
        <name>ATP</name>
        <dbReference type="ChEBI" id="CHEBI:30616"/>
    </ligand>
</feature>
<evidence type="ECO:0000256" key="12">
    <source>
        <dbReference type="RuleBase" id="RU004527"/>
    </source>
</evidence>
<evidence type="ECO:0000256" key="10">
    <source>
        <dbReference type="HAMAP-Rule" id="MF_00268"/>
    </source>
</evidence>
<dbReference type="GO" id="GO:0006281">
    <property type="term" value="P:DNA repair"/>
    <property type="evidence" value="ECO:0007669"/>
    <property type="project" value="UniProtKB-UniRule"/>
</dbReference>
<dbReference type="GO" id="GO:0005829">
    <property type="term" value="C:cytosol"/>
    <property type="evidence" value="ECO:0007669"/>
    <property type="project" value="TreeGrafter"/>
</dbReference>
<dbReference type="SUPFAM" id="SSF54752">
    <property type="entry name" value="RecA protein, C-terminal domain"/>
    <property type="match status" value="1"/>
</dbReference>
<dbReference type="RefSeq" id="WP_006907492.1">
    <property type="nucleotide sequence ID" value="NZ_JH932292.1"/>
</dbReference>
<dbReference type="InterPro" id="IPR023400">
    <property type="entry name" value="RecA_C_sf"/>
</dbReference>
<evidence type="ECO:0000256" key="8">
    <source>
        <dbReference type="ARBA" id="ARBA00023204"/>
    </source>
</evidence>
<dbReference type="GO" id="GO:0003697">
    <property type="term" value="F:single-stranded DNA binding"/>
    <property type="evidence" value="ECO:0007669"/>
    <property type="project" value="UniProtKB-UniRule"/>
</dbReference>
<dbReference type="AlphaFoldDB" id="K1LN83"/>
<keyword evidence="4 10" id="KW-0227">DNA damage</keyword>
<dbReference type="PROSITE" id="PS00321">
    <property type="entry name" value="RECA_1"/>
    <property type="match status" value="1"/>
</dbReference>
<sequence>MVDANRQKALDQALKNIEKNFGKGAIMRLGEQADVKVETIPSGSLALDVALGIGGYPRGRIIECYGPESSGKTTVALHAIASVQKNGGLAAFIDAEHALDPTYAAQLGVDVDNLLLSQPDTGEQGLEIADALVSSGAIDIVVVDSVAALVPRAEIEGEMGDSHIGLQARLMSQAMRKLSGSINKTKTIAFFINQIREKVGVMFGNPEVTPGGRALKFYSSIRMEVRRQETLKQNGDAYGNRTRIKIVKNKMAPPFKEALVDIIYGQGISQVGELVDMAADLDIINKAGSWYSYHEERIGQGRENAKQYLLDNPNLKDEIEGLVRQHFNMSGTSNSKENELLSDEVDEQTLLDI</sequence>
<dbReference type="PROSITE" id="PS50162">
    <property type="entry name" value="RECA_2"/>
    <property type="match status" value="1"/>
</dbReference>
<dbReference type="HOGENOM" id="CLU_040469_3_2_9"/>
<keyword evidence="10" id="KW-0963">Cytoplasm</keyword>
<evidence type="ECO:0000313" key="16">
    <source>
        <dbReference type="Proteomes" id="UP000004465"/>
    </source>
</evidence>
<evidence type="ECO:0000256" key="6">
    <source>
        <dbReference type="ARBA" id="ARBA00023125"/>
    </source>
</evidence>
<comment type="caution">
    <text evidence="15">The sequence shown here is derived from an EMBL/GenBank/DDBJ whole genome shotgun (WGS) entry which is preliminary data.</text>
</comment>
<protein>
    <recommendedName>
        <fullName evidence="2 10">Protein RecA</fullName>
    </recommendedName>
    <alternativeName>
        <fullName evidence="10 11">Recombinase A</fullName>
    </alternativeName>
</protein>
<dbReference type="Pfam" id="PF00154">
    <property type="entry name" value="RecA_N"/>
    <property type="match status" value="1"/>
</dbReference>
<comment type="similarity">
    <text evidence="1 10 12">Belongs to the RecA family.</text>
</comment>
<keyword evidence="3 10" id="KW-0547">Nucleotide-binding</keyword>
<keyword evidence="16" id="KW-1185">Reference proteome</keyword>
<dbReference type="PRINTS" id="PR00142">
    <property type="entry name" value="RECA"/>
</dbReference>